<dbReference type="AlphaFoldDB" id="A0A0P9LBW8"/>
<keyword evidence="1" id="KW-0067">ATP-binding</keyword>
<dbReference type="GO" id="GO:0005524">
    <property type="term" value="F:ATP binding"/>
    <property type="evidence" value="ECO:0007669"/>
    <property type="project" value="UniProtKB-KW"/>
</dbReference>
<comment type="caution">
    <text evidence="1">The sequence shown here is derived from an EMBL/GenBank/DDBJ whole genome shotgun (WGS) entry which is preliminary data.</text>
</comment>
<dbReference type="EMBL" id="LJPX01000350">
    <property type="protein sequence ID" value="KPW71722.1"/>
    <property type="molecule type" value="Genomic_DNA"/>
</dbReference>
<accession>A0A0P9LBW8</accession>
<sequence length="33" mass="3594">MTNQPVSSDRLMSALDMINGKWVVGLCALVQCL</sequence>
<protein>
    <submittedName>
        <fullName evidence="1">Oligopeptide ABC transporter, ATP-binding protein</fullName>
    </submittedName>
</protein>
<organism evidence="1 2">
    <name type="scientific">Pseudomonas cannabina</name>
    <dbReference type="NCBI Taxonomy" id="86840"/>
    <lineage>
        <taxon>Bacteria</taxon>
        <taxon>Pseudomonadati</taxon>
        <taxon>Pseudomonadota</taxon>
        <taxon>Gammaproteobacteria</taxon>
        <taxon>Pseudomonadales</taxon>
        <taxon>Pseudomonadaceae</taxon>
        <taxon>Pseudomonas</taxon>
    </lineage>
</organism>
<proteinExistence type="predicted"/>
<evidence type="ECO:0000313" key="1">
    <source>
        <dbReference type="EMBL" id="KPW71722.1"/>
    </source>
</evidence>
<name>A0A0P9LBW8_PSECA</name>
<dbReference type="Proteomes" id="UP000050564">
    <property type="component" value="Unassembled WGS sequence"/>
</dbReference>
<dbReference type="PATRIC" id="fig|86840.3.peg.201"/>
<reference evidence="1 2" key="1">
    <citation type="submission" date="2015-09" db="EMBL/GenBank/DDBJ databases">
        <title>Genome announcement of multiple Pseudomonas syringae strains.</title>
        <authorList>
            <person name="Thakur S."/>
            <person name="Wang P.W."/>
            <person name="Gong Y."/>
            <person name="Weir B.S."/>
            <person name="Guttman D.S."/>
        </authorList>
    </citation>
    <scope>NUCLEOTIDE SEQUENCE [LARGE SCALE GENOMIC DNA]</scope>
    <source>
        <strain evidence="1 2">ICMP2823</strain>
    </source>
</reference>
<evidence type="ECO:0000313" key="2">
    <source>
        <dbReference type="Proteomes" id="UP000050564"/>
    </source>
</evidence>
<gene>
    <name evidence="1" type="ORF">ALO81_200183</name>
</gene>
<keyword evidence="1" id="KW-0547">Nucleotide-binding</keyword>